<dbReference type="EMBL" id="GBRH01245226">
    <property type="protein sequence ID" value="JAD52669.1"/>
    <property type="molecule type" value="Transcribed_RNA"/>
</dbReference>
<dbReference type="AlphaFoldDB" id="A0A0A9ALV4"/>
<evidence type="ECO:0000313" key="1">
    <source>
        <dbReference type="EMBL" id="JAD52669.1"/>
    </source>
</evidence>
<sequence>MLDFGCGDLSKSHPLSRKSGNWGLNSGFSLICYFDTYSFSICPHGSCHNFFFTFSLGLPHKLRC</sequence>
<proteinExistence type="predicted"/>
<organism evidence="1">
    <name type="scientific">Arundo donax</name>
    <name type="common">Giant reed</name>
    <name type="synonym">Donax arundinaceus</name>
    <dbReference type="NCBI Taxonomy" id="35708"/>
    <lineage>
        <taxon>Eukaryota</taxon>
        <taxon>Viridiplantae</taxon>
        <taxon>Streptophyta</taxon>
        <taxon>Embryophyta</taxon>
        <taxon>Tracheophyta</taxon>
        <taxon>Spermatophyta</taxon>
        <taxon>Magnoliopsida</taxon>
        <taxon>Liliopsida</taxon>
        <taxon>Poales</taxon>
        <taxon>Poaceae</taxon>
        <taxon>PACMAD clade</taxon>
        <taxon>Arundinoideae</taxon>
        <taxon>Arundineae</taxon>
        <taxon>Arundo</taxon>
    </lineage>
</organism>
<protein>
    <submittedName>
        <fullName evidence="1">Uncharacterized protein</fullName>
    </submittedName>
</protein>
<reference evidence="1" key="2">
    <citation type="journal article" date="2015" name="Data Brief">
        <title>Shoot transcriptome of the giant reed, Arundo donax.</title>
        <authorList>
            <person name="Barrero R.A."/>
            <person name="Guerrero F.D."/>
            <person name="Moolhuijzen P."/>
            <person name="Goolsby J.A."/>
            <person name="Tidwell J."/>
            <person name="Bellgard S.E."/>
            <person name="Bellgard M.I."/>
        </authorList>
    </citation>
    <scope>NUCLEOTIDE SEQUENCE</scope>
    <source>
        <tissue evidence="1">Shoot tissue taken approximately 20 cm above the soil surface</tissue>
    </source>
</reference>
<accession>A0A0A9ALV4</accession>
<reference evidence="1" key="1">
    <citation type="submission" date="2014-09" db="EMBL/GenBank/DDBJ databases">
        <authorList>
            <person name="Magalhaes I.L.F."/>
            <person name="Oliveira U."/>
            <person name="Santos F.R."/>
            <person name="Vidigal T.H.D.A."/>
            <person name="Brescovit A.D."/>
            <person name="Santos A.J."/>
        </authorList>
    </citation>
    <scope>NUCLEOTIDE SEQUENCE</scope>
    <source>
        <tissue evidence="1">Shoot tissue taken approximately 20 cm above the soil surface</tissue>
    </source>
</reference>
<name>A0A0A9ALV4_ARUDO</name>